<dbReference type="NCBIfam" id="TIGR01933">
    <property type="entry name" value="hflK"/>
    <property type="match status" value="1"/>
</dbReference>
<gene>
    <name evidence="9" type="ORF">ATE48_15730</name>
</gene>
<evidence type="ECO:0000256" key="4">
    <source>
        <dbReference type="ARBA" id="ARBA00022989"/>
    </source>
</evidence>
<dbReference type="AlphaFoldDB" id="A0A1B1AL39"/>
<comment type="subcellular location">
    <subcellularLocation>
        <location evidence="1">Membrane</location>
        <topology evidence="1">Single-pass membrane protein</topology>
    </subcellularLocation>
</comment>
<feature type="compositionally biased region" description="Gly residues" evidence="7">
    <location>
        <begin position="11"/>
        <end position="20"/>
    </location>
</feature>
<dbReference type="SMART" id="SM00244">
    <property type="entry name" value="PHB"/>
    <property type="match status" value="1"/>
</dbReference>
<evidence type="ECO:0000256" key="3">
    <source>
        <dbReference type="ARBA" id="ARBA00022692"/>
    </source>
</evidence>
<dbReference type="InterPro" id="IPR050710">
    <property type="entry name" value="Band7/mec-2_domain"/>
</dbReference>
<evidence type="ECO:0000256" key="6">
    <source>
        <dbReference type="RuleBase" id="RU364113"/>
    </source>
</evidence>
<protein>
    <recommendedName>
        <fullName evidence="6">Protein HflK</fullName>
    </recommendedName>
</protein>
<keyword evidence="4" id="KW-1133">Transmembrane helix</keyword>
<keyword evidence="3" id="KW-0812">Transmembrane</keyword>
<dbReference type="KEGG" id="cbot:ATE48_15730"/>
<dbReference type="OrthoDB" id="9779595at2"/>
<keyword evidence="5" id="KW-0472">Membrane</keyword>
<dbReference type="STRING" id="1759059.ATE48_15730"/>
<organism evidence="9 10">
    <name type="scientific">Candidatus Viadribacter manganicus</name>
    <dbReference type="NCBI Taxonomy" id="1759059"/>
    <lineage>
        <taxon>Bacteria</taxon>
        <taxon>Pseudomonadati</taxon>
        <taxon>Pseudomonadota</taxon>
        <taxon>Alphaproteobacteria</taxon>
        <taxon>Hyphomonadales</taxon>
        <taxon>Hyphomonadaceae</taxon>
        <taxon>Candidatus Viadribacter</taxon>
    </lineage>
</organism>
<feature type="domain" description="Band 7" evidence="8">
    <location>
        <begin position="90"/>
        <end position="266"/>
    </location>
</feature>
<reference evidence="9 10" key="1">
    <citation type="submission" date="2015-11" db="EMBL/GenBank/DDBJ databases">
        <title>Whole-Genome Sequence of Candidatus Oderbacter manganicum from the National Park Lower Oder Valley, Germany.</title>
        <authorList>
            <person name="Braun B."/>
            <person name="Liere K."/>
            <person name="Szewzyk U."/>
        </authorList>
    </citation>
    <scope>NUCLEOTIDE SEQUENCE [LARGE SCALE GENOMIC DNA]</scope>
    <source>
        <strain evidence="9 10">OTSz_A_272</strain>
    </source>
</reference>
<dbReference type="FunCoup" id="A0A1B1AL39">
    <property type="interactions" value="224"/>
</dbReference>
<dbReference type="GO" id="GO:0016020">
    <property type="term" value="C:membrane"/>
    <property type="evidence" value="ECO:0007669"/>
    <property type="project" value="UniProtKB-SubCell"/>
</dbReference>
<feature type="compositionally biased region" description="Low complexity" evidence="7">
    <location>
        <begin position="1"/>
        <end position="10"/>
    </location>
</feature>
<proteinExistence type="inferred from homology"/>
<dbReference type="PANTHER" id="PTHR43327">
    <property type="entry name" value="STOMATIN-LIKE PROTEIN 2, MITOCHONDRIAL"/>
    <property type="match status" value="1"/>
</dbReference>
<dbReference type="InterPro" id="IPR010201">
    <property type="entry name" value="HflK"/>
</dbReference>
<dbReference type="SUPFAM" id="SSF117892">
    <property type="entry name" value="Band 7/SPFH domain"/>
    <property type="match status" value="1"/>
</dbReference>
<evidence type="ECO:0000259" key="8">
    <source>
        <dbReference type="SMART" id="SM00244"/>
    </source>
</evidence>
<name>A0A1B1AL39_9PROT</name>
<dbReference type="Gene3D" id="3.30.479.30">
    <property type="entry name" value="Band 7 domain"/>
    <property type="match status" value="1"/>
</dbReference>
<evidence type="ECO:0000256" key="5">
    <source>
        <dbReference type="ARBA" id="ARBA00023136"/>
    </source>
</evidence>
<dbReference type="Proteomes" id="UP000092498">
    <property type="component" value="Chromosome"/>
</dbReference>
<dbReference type="CDD" id="cd03404">
    <property type="entry name" value="SPFH_HflK"/>
    <property type="match status" value="1"/>
</dbReference>
<dbReference type="PANTHER" id="PTHR43327:SF2">
    <property type="entry name" value="MODULATOR OF FTSH PROTEASE HFLK"/>
    <property type="match status" value="1"/>
</dbReference>
<evidence type="ECO:0000256" key="1">
    <source>
        <dbReference type="ARBA" id="ARBA00004167"/>
    </source>
</evidence>
<evidence type="ECO:0000256" key="2">
    <source>
        <dbReference type="ARBA" id="ARBA00006971"/>
    </source>
</evidence>
<dbReference type="EMBL" id="CP013244">
    <property type="protein sequence ID" value="ANP47264.1"/>
    <property type="molecule type" value="Genomic_DNA"/>
</dbReference>
<dbReference type="InterPro" id="IPR036013">
    <property type="entry name" value="Band_7/SPFH_dom_sf"/>
</dbReference>
<feature type="compositionally biased region" description="Low complexity" evidence="7">
    <location>
        <begin position="21"/>
        <end position="32"/>
    </location>
</feature>
<evidence type="ECO:0000313" key="10">
    <source>
        <dbReference type="Proteomes" id="UP000092498"/>
    </source>
</evidence>
<comment type="function">
    <text evidence="6">HflC and HflK could encode or regulate a protease.</text>
</comment>
<dbReference type="Pfam" id="PF01145">
    <property type="entry name" value="Band_7"/>
    <property type="match status" value="1"/>
</dbReference>
<comment type="similarity">
    <text evidence="2 6">Belongs to the band 7/mec-2 family. HflK subfamily.</text>
</comment>
<dbReference type="InterPro" id="IPR001107">
    <property type="entry name" value="Band_7"/>
</dbReference>
<evidence type="ECO:0000256" key="7">
    <source>
        <dbReference type="SAM" id="MobiDB-lite"/>
    </source>
</evidence>
<dbReference type="RefSeq" id="WP_066773115.1">
    <property type="nucleotide sequence ID" value="NZ_CP013244.1"/>
</dbReference>
<keyword evidence="10" id="KW-1185">Reference proteome</keyword>
<sequence>MPWNDQSGGPPRSGGQGPWGSGPRRPWGQQQPPRQPPPPQGPDLDDLLRQWRERMFGGGAGGSGGAGRGGRRGLQWPLIAGLLVIGWLATGIYTVDEGEQAVITRVGDYNRSTGPGIHFHLPAPIESRQVVNVTGQRTAEIGFESPRANVVNDNPEESLMITGDRNIAEIHFRIVYNVKDVSAFVFNVRDPDEAVRQVAESAMREVIGRRQLEPIITTERGQVEEGVEALMQTTLDEYQSGVQVLQVQLLRAAAPSAVIEAFNDVVNAGQDAETLINNANRDTARIVNEAQAYRERVVREAAGEAERFIAVHTEYRSAPQVTRDRLYLETMERVYQRGNLIILDQRGGAVPYLPLDGMIRRNAPAAAQPGAGQ</sequence>
<accession>A0A1B1AL39</accession>
<comment type="subunit">
    <text evidence="6">HflC and HflK may interact to form a multimeric complex.</text>
</comment>
<dbReference type="InParanoid" id="A0A1B1AL39"/>
<evidence type="ECO:0000313" key="9">
    <source>
        <dbReference type="EMBL" id="ANP47264.1"/>
    </source>
</evidence>
<feature type="region of interest" description="Disordered" evidence="7">
    <location>
        <begin position="1"/>
        <end position="45"/>
    </location>
</feature>